<keyword evidence="1" id="KW-0812">Transmembrane</keyword>
<dbReference type="Pfam" id="PF08341">
    <property type="entry name" value="TED"/>
    <property type="match status" value="1"/>
</dbReference>
<evidence type="ECO:0000259" key="3">
    <source>
        <dbReference type="Pfam" id="PF08341"/>
    </source>
</evidence>
<evidence type="ECO:0000259" key="4">
    <source>
        <dbReference type="Pfam" id="PF17802"/>
    </source>
</evidence>
<name>A0A810PYC7_9FIRM</name>
<evidence type="ECO:0000256" key="2">
    <source>
        <dbReference type="SAM" id="SignalP"/>
    </source>
</evidence>
<gene>
    <name evidence="5" type="ORF">MM35RIKEN_12640</name>
</gene>
<dbReference type="Proteomes" id="UP000681343">
    <property type="component" value="Chromosome"/>
</dbReference>
<keyword evidence="2" id="KW-0732">Signal</keyword>
<keyword evidence="1" id="KW-0472">Membrane</keyword>
<dbReference type="RefSeq" id="WP_212820271.1">
    <property type="nucleotide sequence ID" value="NZ_AP023415.1"/>
</dbReference>
<feature type="domain" description="SpaA-like prealbumin fold" evidence="4">
    <location>
        <begin position="341"/>
        <end position="432"/>
    </location>
</feature>
<accession>A0A810PYC7</accession>
<keyword evidence="6" id="KW-1185">Reference proteome</keyword>
<protein>
    <recommendedName>
        <fullName evidence="7">Thioester domain-containing protein</fullName>
    </recommendedName>
</protein>
<dbReference type="InterPro" id="IPR041033">
    <property type="entry name" value="SpaA_PFL_dom_1"/>
</dbReference>
<dbReference type="Gene3D" id="2.60.40.10">
    <property type="entry name" value="Immunoglobulins"/>
    <property type="match status" value="1"/>
</dbReference>
<sequence length="479" mass="52023">MKRIIKCVAAFLLALVLCLCLLPTTAFAASKQVYIWNFPLSDDTLRTSGKWGHGALNLRFGYHVAANNYTQFRCLDSWQGEVAYCIEPGVPQKNYDSLTDHDDTWWDRMTLPAGHPLTPREVQRLIGRVMSYGYHGSIGGGWWADVEATAEKMAWAYATQILIWEVVVGERDSSFRHMDVKSMGYNEALERVDTTHPLRSKILSYYNSIVTSVQTHSKRPSFCGSLPSNAGTLELSWDGSEFVGSVTDANGMLERYSFSCEDADLAFSKSGNVLTVSTEKPVPEAVTVVGSKNGTTHAGVVVWGDGVWGSATGIQDVVTYSASVRDPVTAYLKIKTAAIPGRITVKKVDAEGAPLQGIRFLLESSADQVNWQDVSTAETGAGGSVCWEDLTADGGTYYRVTEVQAAEGMTLLAEPLFVGTLDANDRDITITACNNAGFALPFTGGAGFTIYILFAALMLGMGAGTGVYFCKKTTMKKEN</sequence>
<dbReference type="AlphaFoldDB" id="A0A810PYC7"/>
<dbReference type="Pfam" id="PF17802">
    <property type="entry name" value="SpaA"/>
    <property type="match status" value="1"/>
</dbReference>
<organism evidence="5 6">
    <name type="scientific">Vescimonas fastidiosa</name>
    <dbReference type="NCBI Taxonomy" id="2714353"/>
    <lineage>
        <taxon>Bacteria</taxon>
        <taxon>Bacillati</taxon>
        <taxon>Bacillota</taxon>
        <taxon>Clostridia</taxon>
        <taxon>Eubacteriales</taxon>
        <taxon>Oscillospiraceae</taxon>
        <taxon>Vescimonas</taxon>
    </lineage>
</organism>
<reference evidence="5" key="1">
    <citation type="submission" date="2020-09" db="EMBL/GenBank/DDBJ databases">
        <title>New species isolated from human feces.</title>
        <authorList>
            <person name="Kitahara M."/>
            <person name="Shigeno Y."/>
            <person name="Shime M."/>
            <person name="Matsumoto Y."/>
            <person name="Nakamura S."/>
            <person name="Motooka D."/>
            <person name="Fukuoka S."/>
            <person name="Nishikawa H."/>
            <person name="Benno Y."/>
        </authorList>
    </citation>
    <scope>NUCLEOTIDE SEQUENCE</scope>
    <source>
        <strain evidence="5">MM35</strain>
    </source>
</reference>
<feature type="transmembrane region" description="Helical" evidence="1">
    <location>
        <begin position="448"/>
        <end position="470"/>
    </location>
</feature>
<dbReference type="InterPro" id="IPR013783">
    <property type="entry name" value="Ig-like_fold"/>
</dbReference>
<dbReference type="InterPro" id="IPR013552">
    <property type="entry name" value="Thioester_dom"/>
</dbReference>
<dbReference type="EMBL" id="AP023415">
    <property type="protein sequence ID" value="BCK79072.1"/>
    <property type="molecule type" value="Genomic_DNA"/>
</dbReference>
<feature type="domain" description="Thioester" evidence="3">
    <location>
        <begin position="82"/>
        <end position="214"/>
    </location>
</feature>
<evidence type="ECO:0000256" key="1">
    <source>
        <dbReference type="SAM" id="Phobius"/>
    </source>
</evidence>
<keyword evidence="1" id="KW-1133">Transmembrane helix</keyword>
<dbReference type="KEGG" id="vfa:MM35RIKEN_12640"/>
<evidence type="ECO:0000313" key="6">
    <source>
        <dbReference type="Proteomes" id="UP000681343"/>
    </source>
</evidence>
<feature type="signal peptide" evidence="2">
    <location>
        <begin position="1"/>
        <end position="28"/>
    </location>
</feature>
<evidence type="ECO:0000313" key="5">
    <source>
        <dbReference type="EMBL" id="BCK79072.1"/>
    </source>
</evidence>
<evidence type="ECO:0008006" key="7">
    <source>
        <dbReference type="Google" id="ProtNLM"/>
    </source>
</evidence>
<feature type="chain" id="PRO_5032926895" description="Thioester domain-containing protein" evidence="2">
    <location>
        <begin position="29"/>
        <end position="479"/>
    </location>
</feature>
<proteinExistence type="predicted"/>